<organism evidence="3 4">
    <name type="scientific">Pigmentiphaga soli</name>
    <dbReference type="NCBI Taxonomy" id="1007095"/>
    <lineage>
        <taxon>Bacteria</taxon>
        <taxon>Pseudomonadati</taxon>
        <taxon>Pseudomonadota</taxon>
        <taxon>Betaproteobacteria</taxon>
        <taxon>Burkholderiales</taxon>
        <taxon>Alcaligenaceae</taxon>
        <taxon>Pigmentiphaga</taxon>
    </lineage>
</organism>
<evidence type="ECO:0000313" key="3">
    <source>
        <dbReference type="EMBL" id="GAA4330880.1"/>
    </source>
</evidence>
<feature type="domain" description="Solute-binding protein family 3/N-terminal" evidence="2">
    <location>
        <begin position="46"/>
        <end position="273"/>
    </location>
</feature>
<protein>
    <recommendedName>
        <fullName evidence="2">Solute-binding protein family 3/N-terminal domain-containing protein</fullName>
    </recommendedName>
</protein>
<evidence type="ECO:0000259" key="2">
    <source>
        <dbReference type="SMART" id="SM00062"/>
    </source>
</evidence>
<keyword evidence="1" id="KW-0732">Signal</keyword>
<dbReference type="SUPFAM" id="SSF53850">
    <property type="entry name" value="Periplasmic binding protein-like II"/>
    <property type="match status" value="1"/>
</dbReference>
<gene>
    <name evidence="3" type="ORF">GCM10023144_18960</name>
</gene>
<name>A0ABP8GWP7_9BURK</name>
<dbReference type="EMBL" id="BAABFO010000007">
    <property type="protein sequence ID" value="GAA4330880.1"/>
    <property type="molecule type" value="Genomic_DNA"/>
</dbReference>
<dbReference type="InterPro" id="IPR001638">
    <property type="entry name" value="Solute-binding_3/MltF_N"/>
</dbReference>
<sequence>MGEKDMPRIISRREVLLGLAAVPAMGLIRPAWAQQGLLARLQAAKSVTVGITNFPPYSSVGMDGTPGGFVPTVTKVIMGRLGITEIKVMTSTFGELIPAMMAGRCDFISTAMTISKARCAQVGYADPMIADGPCLVSLPGKLQNAPKTIADLVKQKLVVGVSTGGALSRYAASAGVEPGNIRQLPDNNALIDGLVAGQVQIVLQDHAGIEHVYMQRKLPVEVTFPIPDAPKHSSSAAFRKTDSDLRDAYQREFRKMKASGEFQAISRQFGFEPAQDMVDSTAEQACSVAEH</sequence>
<dbReference type="Pfam" id="PF00497">
    <property type="entry name" value="SBP_bac_3"/>
    <property type="match status" value="1"/>
</dbReference>
<dbReference type="Proteomes" id="UP001501671">
    <property type="component" value="Unassembled WGS sequence"/>
</dbReference>
<dbReference type="PANTHER" id="PTHR35936">
    <property type="entry name" value="MEMBRANE-BOUND LYTIC MUREIN TRANSGLYCOSYLASE F"/>
    <property type="match status" value="1"/>
</dbReference>
<reference evidence="4" key="1">
    <citation type="journal article" date="2019" name="Int. J. Syst. Evol. Microbiol.">
        <title>The Global Catalogue of Microorganisms (GCM) 10K type strain sequencing project: providing services to taxonomists for standard genome sequencing and annotation.</title>
        <authorList>
            <consortium name="The Broad Institute Genomics Platform"/>
            <consortium name="The Broad Institute Genome Sequencing Center for Infectious Disease"/>
            <person name="Wu L."/>
            <person name="Ma J."/>
        </authorList>
    </citation>
    <scope>NUCLEOTIDE SEQUENCE [LARGE SCALE GENOMIC DNA]</scope>
    <source>
        <strain evidence="4">JCM 17666</strain>
    </source>
</reference>
<evidence type="ECO:0000256" key="1">
    <source>
        <dbReference type="ARBA" id="ARBA00022729"/>
    </source>
</evidence>
<proteinExistence type="predicted"/>
<comment type="caution">
    <text evidence="3">The sequence shown here is derived from an EMBL/GenBank/DDBJ whole genome shotgun (WGS) entry which is preliminary data.</text>
</comment>
<dbReference type="SMART" id="SM00062">
    <property type="entry name" value="PBPb"/>
    <property type="match status" value="1"/>
</dbReference>
<dbReference type="PANTHER" id="PTHR35936:SF17">
    <property type="entry name" value="ARGININE-BINDING EXTRACELLULAR PROTEIN ARTP"/>
    <property type="match status" value="1"/>
</dbReference>
<evidence type="ECO:0000313" key="4">
    <source>
        <dbReference type="Proteomes" id="UP001501671"/>
    </source>
</evidence>
<dbReference type="Gene3D" id="3.40.190.10">
    <property type="entry name" value="Periplasmic binding protein-like II"/>
    <property type="match status" value="2"/>
</dbReference>
<dbReference type="PROSITE" id="PS51318">
    <property type="entry name" value="TAT"/>
    <property type="match status" value="1"/>
</dbReference>
<dbReference type="InterPro" id="IPR006311">
    <property type="entry name" value="TAT_signal"/>
</dbReference>
<keyword evidence="4" id="KW-1185">Reference proteome</keyword>
<accession>A0ABP8GWP7</accession>